<dbReference type="AlphaFoldDB" id="A0A382ZPF0"/>
<dbReference type="Pfam" id="PF11028">
    <property type="entry name" value="TMEM260-like"/>
    <property type="match status" value="1"/>
</dbReference>
<dbReference type="InterPro" id="IPR010916">
    <property type="entry name" value="TonB_box_CS"/>
</dbReference>
<feature type="transmembrane region" description="Helical" evidence="1">
    <location>
        <begin position="110"/>
        <end position="128"/>
    </location>
</feature>
<dbReference type="InterPro" id="IPR021280">
    <property type="entry name" value="TMEM260-like"/>
</dbReference>
<dbReference type="PROSITE" id="PS00430">
    <property type="entry name" value="TONB_DEPENDENT_REC_1"/>
    <property type="match status" value="1"/>
</dbReference>
<accession>A0A382ZPF0</accession>
<proteinExistence type="predicted"/>
<keyword evidence="1" id="KW-0812">Transmembrane</keyword>
<organism evidence="2">
    <name type="scientific">marine metagenome</name>
    <dbReference type="NCBI Taxonomy" id="408172"/>
    <lineage>
        <taxon>unclassified sequences</taxon>
        <taxon>metagenomes</taxon>
        <taxon>ecological metagenomes</taxon>
    </lineage>
</organism>
<feature type="non-terminal residue" evidence="2">
    <location>
        <position position="131"/>
    </location>
</feature>
<evidence type="ECO:0000256" key="1">
    <source>
        <dbReference type="SAM" id="Phobius"/>
    </source>
</evidence>
<dbReference type="PANTHER" id="PTHR16214:SF3">
    <property type="entry name" value="TRANSMEMBRANE PROTEIN 260"/>
    <property type="match status" value="1"/>
</dbReference>
<feature type="transmembrane region" description="Helical" evidence="1">
    <location>
        <begin position="77"/>
        <end position="98"/>
    </location>
</feature>
<feature type="transmembrane region" description="Helical" evidence="1">
    <location>
        <begin position="7"/>
        <end position="26"/>
    </location>
</feature>
<keyword evidence="1" id="KW-1133">Transmembrane helix</keyword>
<dbReference type="EMBL" id="UINC01185424">
    <property type="protein sequence ID" value="SVD97119.1"/>
    <property type="molecule type" value="Genomic_DNA"/>
</dbReference>
<dbReference type="PANTHER" id="PTHR16214">
    <property type="entry name" value="TRANSMEMBRANE PROTEIN 260"/>
    <property type="match status" value="1"/>
</dbReference>
<name>A0A382ZPF0_9ZZZZ</name>
<gene>
    <name evidence="2" type="ORF">METZ01_LOCUS449973</name>
</gene>
<reference evidence="2" key="1">
    <citation type="submission" date="2018-05" db="EMBL/GenBank/DDBJ databases">
        <authorList>
            <person name="Lanie J.A."/>
            <person name="Ng W.-L."/>
            <person name="Kazmierczak K.M."/>
            <person name="Andrzejewski T.M."/>
            <person name="Davidsen T.M."/>
            <person name="Wayne K.J."/>
            <person name="Tettelin H."/>
            <person name="Glass J.I."/>
            <person name="Rusch D."/>
            <person name="Podicherti R."/>
            <person name="Tsui H.-C.T."/>
            <person name="Winkler M.E."/>
        </authorList>
    </citation>
    <scope>NUCLEOTIDE SEQUENCE</scope>
</reference>
<protein>
    <recommendedName>
        <fullName evidence="3">DUF2723 domain-containing protein</fullName>
    </recommendedName>
</protein>
<dbReference type="InterPro" id="IPR052724">
    <property type="entry name" value="GT117_domain-containing"/>
</dbReference>
<sequence length="131" mass="14608">MMKKLNNIFALITFLYAFIIYMITMAPTTSFWDCGEFIATAITLGVPHPPGTPFYLLLGNFFSQLPTFSDLGARVNLISPIFSALAVMFLYLIIVQLIEQWRGKVKSWPDSLIVYGSAIIGAFTFAVSDSH</sequence>
<evidence type="ECO:0000313" key="2">
    <source>
        <dbReference type="EMBL" id="SVD97119.1"/>
    </source>
</evidence>
<evidence type="ECO:0008006" key="3">
    <source>
        <dbReference type="Google" id="ProtNLM"/>
    </source>
</evidence>
<keyword evidence="1" id="KW-0472">Membrane</keyword>